<keyword evidence="11" id="KW-1185">Reference proteome</keyword>
<dbReference type="InterPro" id="IPR050250">
    <property type="entry name" value="Macrolide_Exporter_MacB"/>
</dbReference>
<evidence type="ECO:0000313" key="10">
    <source>
        <dbReference type="EMBL" id="WPU93927.1"/>
    </source>
</evidence>
<dbReference type="RefSeq" id="WP_321563056.1">
    <property type="nucleotide sequence ID" value="NZ_CP139558.1"/>
</dbReference>
<keyword evidence="3 7" id="KW-0812">Transmembrane</keyword>
<feature type="transmembrane region" description="Helical" evidence="7">
    <location>
        <begin position="680"/>
        <end position="700"/>
    </location>
</feature>
<feature type="transmembrane region" description="Helical" evidence="7">
    <location>
        <begin position="759"/>
        <end position="780"/>
    </location>
</feature>
<dbReference type="InterPro" id="IPR003838">
    <property type="entry name" value="ABC3_permease_C"/>
</dbReference>
<comment type="subcellular location">
    <subcellularLocation>
        <location evidence="1">Cell membrane</location>
        <topology evidence="1">Multi-pass membrane protein</topology>
    </subcellularLocation>
</comment>
<evidence type="ECO:0000256" key="7">
    <source>
        <dbReference type="SAM" id="Phobius"/>
    </source>
</evidence>
<comment type="similarity">
    <text evidence="6">Belongs to the ABC-4 integral membrane protein family.</text>
</comment>
<evidence type="ECO:0000256" key="5">
    <source>
        <dbReference type="ARBA" id="ARBA00023136"/>
    </source>
</evidence>
<evidence type="ECO:0000256" key="4">
    <source>
        <dbReference type="ARBA" id="ARBA00022989"/>
    </source>
</evidence>
<keyword evidence="4 7" id="KW-1133">Transmembrane helix</keyword>
<dbReference type="Pfam" id="PF02687">
    <property type="entry name" value="FtsX"/>
    <property type="match status" value="2"/>
</dbReference>
<feature type="transmembrane region" description="Helical" evidence="7">
    <location>
        <begin position="344"/>
        <end position="365"/>
    </location>
</feature>
<keyword evidence="5 7" id="KW-0472">Membrane</keyword>
<evidence type="ECO:0000256" key="1">
    <source>
        <dbReference type="ARBA" id="ARBA00004651"/>
    </source>
</evidence>
<evidence type="ECO:0000256" key="6">
    <source>
        <dbReference type="ARBA" id="ARBA00038076"/>
    </source>
</evidence>
<feature type="transmembrane region" description="Helical" evidence="7">
    <location>
        <begin position="288"/>
        <end position="310"/>
    </location>
</feature>
<feature type="domain" description="MacB-like periplasmic core" evidence="9">
    <location>
        <begin position="438"/>
        <end position="642"/>
    </location>
</feature>
<dbReference type="PANTHER" id="PTHR30572:SF4">
    <property type="entry name" value="ABC TRANSPORTER PERMEASE YTRF"/>
    <property type="match status" value="1"/>
</dbReference>
<feature type="domain" description="ABC3 transporter permease C-terminal" evidence="8">
    <location>
        <begin position="294"/>
        <end position="407"/>
    </location>
</feature>
<protein>
    <submittedName>
        <fullName evidence="10">ABC transporter permease</fullName>
    </submittedName>
</protein>
<evidence type="ECO:0000313" key="11">
    <source>
        <dbReference type="Proteomes" id="UP001324380"/>
    </source>
</evidence>
<dbReference type="PANTHER" id="PTHR30572">
    <property type="entry name" value="MEMBRANE COMPONENT OF TRANSPORTER-RELATED"/>
    <property type="match status" value="1"/>
</dbReference>
<feature type="domain" description="MacB-like periplasmic core" evidence="9">
    <location>
        <begin position="20"/>
        <end position="242"/>
    </location>
</feature>
<evidence type="ECO:0000256" key="3">
    <source>
        <dbReference type="ARBA" id="ARBA00022692"/>
    </source>
</evidence>
<dbReference type="Proteomes" id="UP001324380">
    <property type="component" value="Chromosome"/>
</dbReference>
<name>A0ABZ0TLX3_9SPHI</name>
<dbReference type="Pfam" id="PF12704">
    <property type="entry name" value="MacB_PCD"/>
    <property type="match status" value="2"/>
</dbReference>
<feature type="transmembrane region" description="Helical" evidence="7">
    <location>
        <begin position="430"/>
        <end position="450"/>
    </location>
</feature>
<reference evidence="10 11" key="1">
    <citation type="submission" date="2023-11" db="EMBL/GenBank/DDBJ databases">
        <title>Analysis of the Genomes of Mucilaginibacter gossypii cycad 4 and M. sabulilitoris SNA2: microbes with the potential for plant growth promotion.</title>
        <authorList>
            <person name="Hirsch A.M."/>
            <person name="Humm E."/>
            <person name="Rubbi M."/>
            <person name="Del Vecchio G."/>
            <person name="Ha S.M."/>
            <person name="Pellegrini M."/>
            <person name="Gunsalus R.P."/>
        </authorList>
    </citation>
    <scope>NUCLEOTIDE SEQUENCE [LARGE SCALE GENOMIC DNA]</scope>
    <source>
        <strain evidence="10 11">SNA2</strain>
    </source>
</reference>
<keyword evidence="2" id="KW-1003">Cell membrane</keyword>
<sequence length="799" mass="88915">MIKNYLKIGWRNLIKNKASSLINIGGLAVGMAVAMFIGLWIWDEVSYDSGFKNKDRIAKVMDNGWVNNEVETSGGSALPLAPALRNSYGNLFKHVIITSWTNDHLLTYNNKTVTQKGNYMEPAVTDMLSLKILKGNAGSLNDPTSILLSQSAAKAVFGNADPINNVIRIDKKLEAKVTGIYQDLPQNSSFGDLAFIAPFQMLATSEHYATRFNNPWGASWFQTFVQIADNADMNQVSAKIKNLKLNALVSLHNSDARYRSALFLHPMNRWYLYGEFKNGVNTGGHIQYVWMFGIIGVFVLLLACINFMNLSTARSEKRAREVGIRKAIGSVRSQLIAQFYTESLLIAVAALVLSLLLVLLCLPAFNELAGKKIVILWGNPVFWALGIIFSLFTGLIAGSYPALYLSSFRPVKVLKGTFKVGHLAAIPRKVLVVVQFTVSVILIIGTVVVFQQIQFAKNRPAGFSRDNMLNVNLQTDDINKQYQALKNDLLASGVVKNVSESESRITQIYISNGGLTWPGKDPGVQEQFTTMAVTSDFGKTFDWKITAGRDFNPAFLSDSLTFIINETAAKFMGLKHPVGETMVWNDNKFKIIGVVKDMVNQSVYAAPQPTIFFLPRFWTNLSNINIKINPLVSTHDAISKISTIFKKYDPATPFSYQFVDDDYAKKFDNEERIGKLASCFSGLAIFISCLGLFGMATFMAEQRIKEIGIRKVLGASIFNLWRLLSKDFVGLVIISLLIATPVAYYIMHQWLQGYAYHAGITWWIFVLTGFGAILITLLTVSYQSIKAALMNPVKSLKME</sequence>
<gene>
    <name evidence="10" type="ORF">SNE25_00115</name>
</gene>
<feature type="transmembrane region" description="Helical" evidence="7">
    <location>
        <begin position="21"/>
        <end position="42"/>
    </location>
</feature>
<feature type="transmembrane region" description="Helical" evidence="7">
    <location>
        <begin position="728"/>
        <end position="747"/>
    </location>
</feature>
<dbReference type="InterPro" id="IPR025857">
    <property type="entry name" value="MacB_PCD"/>
</dbReference>
<feature type="domain" description="ABC3 transporter permease C-terminal" evidence="8">
    <location>
        <begin position="679"/>
        <end position="792"/>
    </location>
</feature>
<dbReference type="EMBL" id="CP139558">
    <property type="protein sequence ID" value="WPU93927.1"/>
    <property type="molecule type" value="Genomic_DNA"/>
</dbReference>
<evidence type="ECO:0000259" key="8">
    <source>
        <dbReference type="Pfam" id="PF02687"/>
    </source>
</evidence>
<proteinExistence type="inferred from homology"/>
<feature type="transmembrane region" description="Helical" evidence="7">
    <location>
        <begin position="381"/>
        <end position="405"/>
    </location>
</feature>
<accession>A0ABZ0TLX3</accession>
<evidence type="ECO:0000259" key="9">
    <source>
        <dbReference type="Pfam" id="PF12704"/>
    </source>
</evidence>
<organism evidence="10 11">
    <name type="scientific">Mucilaginibacter sabulilitoris</name>
    <dbReference type="NCBI Taxonomy" id="1173583"/>
    <lineage>
        <taxon>Bacteria</taxon>
        <taxon>Pseudomonadati</taxon>
        <taxon>Bacteroidota</taxon>
        <taxon>Sphingobacteriia</taxon>
        <taxon>Sphingobacteriales</taxon>
        <taxon>Sphingobacteriaceae</taxon>
        <taxon>Mucilaginibacter</taxon>
    </lineage>
</organism>
<evidence type="ECO:0000256" key="2">
    <source>
        <dbReference type="ARBA" id="ARBA00022475"/>
    </source>
</evidence>